<keyword evidence="9" id="KW-1133">Transmembrane helix</keyword>
<dbReference type="EMBL" id="JAFEKC020000005">
    <property type="protein sequence ID" value="KAK0514367.1"/>
    <property type="molecule type" value="Genomic_DNA"/>
</dbReference>
<keyword evidence="9" id="KW-0472">Membrane</keyword>
<feature type="region of interest" description="Disordered" evidence="8">
    <location>
        <begin position="1"/>
        <end position="43"/>
    </location>
</feature>
<reference evidence="12" key="1">
    <citation type="submission" date="2023-03" db="EMBL/GenBank/DDBJ databases">
        <title>Complete genome of Cladonia borealis.</title>
        <authorList>
            <person name="Park H."/>
        </authorList>
    </citation>
    <scope>NUCLEOTIDE SEQUENCE</scope>
    <source>
        <strain evidence="12">ANT050790</strain>
    </source>
</reference>
<dbReference type="GO" id="GO:0005886">
    <property type="term" value="C:plasma membrane"/>
    <property type="evidence" value="ECO:0007669"/>
    <property type="project" value="TreeGrafter"/>
</dbReference>
<evidence type="ECO:0000256" key="9">
    <source>
        <dbReference type="SAM" id="Phobius"/>
    </source>
</evidence>
<dbReference type="InterPro" id="IPR008753">
    <property type="entry name" value="Peptidase_M13_N"/>
</dbReference>
<gene>
    <name evidence="12" type="ORF">JMJ35_002984</name>
</gene>
<evidence type="ECO:0000256" key="7">
    <source>
        <dbReference type="ARBA" id="ARBA00023049"/>
    </source>
</evidence>
<dbReference type="GO" id="GO:0016485">
    <property type="term" value="P:protein processing"/>
    <property type="evidence" value="ECO:0007669"/>
    <property type="project" value="TreeGrafter"/>
</dbReference>
<feature type="compositionally biased region" description="Polar residues" evidence="8">
    <location>
        <begin position="1"/>
        <end position="12"/>
    </location>
</feature>
<dbReference type="AlphaFoldDB" id="A0AA39R3U1"/>
<keyword evidence="4" id="KW-0479">Metal-binding</keyword>
<dbReference type="InterPro" id="IPR000718">
    <property type="entry name" value="Peptidase_M13"/>
</dbReference>
<feature type="domain" description="Peptidase M13 C-terminal" evidence="10">
    <location>
        <begin position="613"/>
        <end position="813"/>
    </location>
</feature>
<dbReference type="PRINTS" id="PR00786">
    <property type="entry name" value="NEPRILYSIN"/>
</dbReference>
<keyword evidence="6" id="KW-0862">Zinc</keyword>
<dbReference type="CDD" id="cd08662">
    <property type="entry name" value="M13"/>
    <property type="match status" value="1"/>
</dbReference>
<evidence type="ECO:0000256" key="8">
    <source>
        <dbReference type="SAM" id="MobiDB-lite"/>
    </source>
</evidence>
<dbReference type="Proteomes" id="UP001166286">
    <property type="component" value="Unassembled WGS sequence"/>
</dbReference>
<evidence type="ECO:0000256" key="3">
    <source>
        <dbReference type="ARBA" id="ARBA00022670"/>
    </source>
</evidence>
<dbReference type="InterPro" id="IPR024079">
    <property type="entry name" value="MetalloPept_cat_dom_sf"/>
</dbReference>
<proteinExistence type="inferred from homology"/>
<dbReference type="SUPFAM" id="SSF55486">
    <property type="entry name" value="Metalloproteases ('zincins'), catalytic domain"/>
    <property type="match status" value="1"/>
</dbReference>
<dbReference type="PANTHER" id="PTHR11733:SF167">
    <property type="entry name" value="FI17812P1-RELATED"/>
    <property type="match status" value="1"/>
</dbReference>
<dbReference type="InterPro" id="IPR042089">
    <property type="entry name" value="Peptidase_M13_dom_2"/>
</dbReference>
<feature type="compositionally biased region" description="Acidic residues" evidence="8">
    <location>
        <begin position="28"/>
        <end position="39"/>
    </location>
</feature>
<dbReference type="Pfam" id="PF05649">
    <property type="entry name" value="Peptidase_M13_N"/>
    <property type="match status" value="1"/>
</dbReference>
<dbReference type="GO" id="GO:0004222">
    <property type="term" value="F:metalloendopeptidase activity"/>
    <property type="evidence" value="ECO:0007669"/>
    <property type="project" value="InterPro"/>
</dbReference>
<keyword evidence="5" id="KW-0378">Hydrolase</keyword>
<name>A0AA39R3U1_9LECA</name>
<keyword evidence="3" id="KW-0645">Protease</keyword>
<keyword evidence="13" id="KW-1185">Reference proteome</keyword>
<evidence type="ECO:0000256" key="5">
    <source>
        <dbReference type="ARBA" id="ARBA00022801"/>
    </source>
</evidence>
<evidence type="ECO:0000256" key="6">
    <source>
        <dbReference type="ARBA" id="ARBA00022833"/>
    </source>
</evidence>
<dbReference type="PROSITE" id="PS51885">
    <property type="entry name" value="NEPRILYSIN"/>
    <property type="match status" value="1"/>
</dbReference>
<evidence type="ECO:0000259" key="10">
    <source>
        <dbReference type="Pfam" id="PF01431"/>
    </source>
</evidence>
<evidence type="ECO:0000256" key="4">
    <source>
        <dbReference type="ARBA" id="ARBA00022723"/>
    </source>
</evidence>
<keyword evidence="9" id="KW-0812">Transmembrane</keyword>
<dbReference type="Gene3D" id="3.40.390.10">
    <property type="entry name" value="Collagenase (Catalytic Domain)"/>
    <property type="match status" value="1"/>
</dbReference>
<dbReference type="GO" id="GO:0046872">
    <property type="term" value="F:metal ion binding"/>
    <property type="evidence" value="ECO:0007669"/>
    <property type="project" value="UniProtKB-KW"/>
</dbReference>
<keyword evidence="7" id="KW-0482">Metalloprotease</keyword>
<evidence type="ECO:0000259" key="11">
    <source>
        <dbReference type="Pfam" id="PF05649"/>
    </source>
</evidence>
<sequence>MSSANKPTSGRGSEQAPLLADDAINGDGDSDLENGEEEDSKQQRVRDGLARAWHWCLNNLMVIAIILLLIGGIVALSVYFAVMNKRKETPPAPKEAEMCLTPACVLAASEILENMSSRYHEIDPCTNFDKFVCEGWTEKHDLRADQGGVFAATIMAENAQMILRHVLEAPYPVDNQVIEAHSAAKQKIFEKLHNAYDACMDEEAIRSMGSAPLLDVLRKVEEIFPAARPHDDVTTFPGFQEVGQKGLLFVDEDQLSKTVAYLTSIGVNALISSYVGADDKDPDVVVPSINAPRQPGLPSKEYYKDPELVAKYGKTIGQVLEALLAESGSYSTVLKSMRDRFSAQNAELVENLVVFESKLAKATPATEEAEDVTKYYNPLTLNDTETLLPQLSIKYLISSLAPSGYSPSKLIVGSPSYLQTVSTLLEETSRETLQAYFVWKTVQAYAYEVEDEALKPLKRFNNELQGKDPDASEERWRTCIKFVDNGLGWILSKFYVEKAFSAEAKDFGDRIVSDIKSQFIKKLKDAKWMSKDVRKLGIEKVHNIVQKIGYPTKSPDTRDSNALQQYYKNVNISSTKFFKNKLSIAKFETEREWSALGKPTDRDEWGMTADTVNAYYNPAGNEIVFPAGIMQSPVFYDPSIPQYLSYGAFGSVSGHELSHAFDSTGRHYDETGNFTDWWDDKTVEAFKNKAQCFIDQYHNFTVPNPNGEPLHVNGRLTLGENIADAGGLSAAFDAWKQMDAKEPEMLLPGLQNFSKEQIFFLSYSTFWCGKIRPEVAVNLVYRDPHSPAWARILGTTANSRDFKEAFNCPTKEPTCELW</sequence>
<evidence type="ECO:0008006" key="14">
    <source>
        <dbReference type="Google" id="ProtNLM"/>
    </source>
</evidence>
<evidence type="ECO:0000313" key="12">
    <source>
        <dbReference type="EMBL" id="KAK0514367.1"/>
    </source>
</evidence>
<evidence type="ECO:0000256" key="2">
    <source>
        <dbReference type="ARBA" id="ARBA00007357"/>
    </source>
</evidence>
<feature type="domain" description="Peptidase M13 N-terminal" evidence="11">
    <location>
        <begin position="124"/>
        <end position="551"/>
    </location>
</feature>
<dbReference type="Gene3D" id="1.10.1380.10">
    <property type="entry name" value="Neutral endopeptidase , domain2"/>
    <property type="match status" value="1"/>
</dbReference>
<protein>
    <recommendedName>
        <fullName evidence="14">Endothelin-converting enzyme</fullName>
    </recommendedName>
</protein>
<accession>A0AA39R3U1</accession>
<feature type="transmembrane region" description="Helical" evidence="9">
    <location>
        <begin position="60"/>
        <end position="82"/>
    </location>
</feature>
<comment type="cofactor">
    <cofactor evidence="1">
        <name>Zn(2+)</name>
        <dbReference type="ChEBI" id="CHEBI:29105"/>
    </cofactor>
</comment>
<evidence type="ECO:0000313" key="13">
    <source>
        <dbReference type="Proteomes" id="UP001166286"/>
    </source>
</evidence>
<dbReference type="InterPro" id="IPR018497">
    <property type="entry name" value="Peptidase_M13_C"/>
</dbReference>
<comment type="caution">
    <text evidence="12">The sequence shown here is derived from an EMBL/GenBank/DDBJ whole genome shotgun (WGS) entry which is preliminary data.</text>
</comment>
<evidence type="ECO:0000256" key="1">
    <source>
        <dbReference type="ARBA" id="ARBA00001947"/>
    </source>
</evidence>
<dbReference type="PANTHER" id="PTHR11733">
    <property type="entry name" value="ZINC METALLOPROTEASE FAMILY M13 NEPRILYSIN-RELATED"/>
    <property type="match status" value="1"/>
</dbReference>
<comment type="similarity">
    <text evidence="2">Belongs to the peptidase M13 family.</text>
</comment>
<organism evidence="12 13">
    <name type="scientific">Cladonia borealis</name>
    <dbReference type="NCBI Taxonomy" id="184061"/>
    <lineage>
        <taxon>Eukaryota</taxon>
        <taxon>Fungi</taxon>
        <taxon>Dikarya</taxon>
        <taxon>Ascomycota</taxon>
        <taxon>Pezizomycotina</taxon>
        <taxon>Lecanoromycetes</taxon>
        <taxon>OSLEUM clade</taxon>
        <taxon>Lecanoromycetidae</taxon>
        <taxon>Lecanorales</taxon>
        <taxon>Lecanorineae</taxon>
        <taxon>Cladoniaceae</taxon>
        <taxon>Cladonia</taxon>
    </lineage>
</organism>
<dbReference type="Pfam" id="PF01431">
    <property type="entry name" value="Peptidase_M13"/>
    <property type="match status" value="1"/>
</dbReference>